<dbReference type="OrthoDB" id="445007at2759"/>
<dbReference type="PANTHER" id="PTHR20883:SF14">
    <property type="entry name" value="PHYTANOYL-COA DIOXYGENASE"/>
    <property type="match status" value="1"/>
</dbReference>
<dbReference type="Pfam" id="PF05721">
    <property type="entry name" value="PhyH"/>
    <property type="match status" value="1"/>
</dbReference>
<evidence type="ECO:0000313" key="3">
    <source>
        <dbReference type="EMBL" id="CAH1240287.1"/>
    </source>
</evidence>
<dbReference type="PANTHER" id="PTHR20883">
    <property type="entry name" value="PHYTANOYL-COA DIOXYGENASE DOMAIN CONTAINING 1"/>
    <property type="match status" value="1"/>
</dbReference>
<proteinExistence type="predicted"/>
<accession>A0A8J9VH94</accession>
<gene>
    <name evidence="3" type="primary">Hypp5967</name>
    <name evidence="3" type="ORF">BLAG_LOCUS4287</name>
</gene>
<name>A0A8J9VH94_BRALA</name>
<dbReference type="InterPro" id="IPR008775">
    <property type="entry name" value="Phytyl_CoA_dOase-like"/>
</dbReference>
<dbReference type="Proteomes" id="UP000838412">
    <property type="component" value="Chromosome 11"/>
</dbReference>
<dbReference type="Gene3D" id="2.60.120.620">
    <property type="entry name" value="q2cbj1_9rhob like domain"/>
    <property type="match status" value="1"/>
</dbReference>
<evidence type="ECO:0000256" key="1">
    <source>
        <dbReference type="ARBA" id="ARBA00001962"/>
    </source>
</evidence>
<reference evidence="3" key="1">
    <citation type="submission" date="2022-01" db="EMBL/GenBank/DDBJ databases">
        <authorList>
            <person name="Braso-Vives M."/>
        </authorList>
    </citation>
    <scope>NUCLEOTIDE SEQUENCE</scope>
</reference>
<dbReference type="EMBL" id="OV696696">
    <property type="protein sequence ID" value="CAH1240287.1"/>
    <property type="molecule type" value="Genomic_DNA"/>
</dbReference>
<feature type="region of interest" description="Disordered" evidence="2">
    <location>
        <begin position="1"/>
        <end position="27"/>
    </location>
</feature>
<evidence type="ECO:0000256" key="2">
    <source>
        <dbReference type="SAM" id="MobiDB-lite"/>
    </source>
</evidence>
<protein>
    <submittedName>
        <fullName evidence="3">Hypp5967 protein</fullName>
    </submittedName>
</protein>
<comment type="cofactor">
    <cofactor evidence="1">
        <name>Fe cation</name>
        <dbReference type="ChEBI" id="CHEBI:24875"/>
    </cofactor>
</comment>
<dbReference type="AlphaFoldDB" id="A0A8J9VH94"/>
<sequence>MANKTKDSEMASPCPEVYLTPPPQPNVKKDGQLTDEQLRLFYEEGFVVVRDFFTPEELQPVRDAIAYLMDDLADRMFDAGLIKNKHENANLFERLILLEEEYPGISVILHKTPKLPQGFRDLWAHDRLLNVMEQLVGPEIAGHPNWNLRPKTPQNQQMDVPWHQGLFIFNVSDNAYFAPELLGTFVGTAWIPFLDVNAENGCMQMVKYGHRKGVTAKHVCCMGGTWYVEMAEGELTNTLVICKFDSFVTMFSVGCDPDKDVVTCDINYGSVIFFNNATPHRSLPNVSKEVRWSLDLRWMDPAKPVGIWGLKDCLPMRSAKNPDLKIDWETFEAVDRNKQQQRSMENEAGAENDFDTTIQGPWMKRWEIVNHNKHTEAFYSAT</sequence>
<evidence type="ECO:0000313" key="4">
    <source>
        <dbReference type="Proteomes" id="UP000838412"/>
    </source>
</evidence>
<organism evidence="3 4">
    <name type="scientific">Branchiostoma lanceolatum</name>
    <name type="common">Common lancelet</name>
    <name type="synonym">Amphioxus lanceolatum</name>
    <dbReference type="NCBI Taxonomy" id="7740"/>
    <lineage>
        <taxon>Eukaryota</taxon>
        <taxon>Metazoa</taxon>
        <taxon>Chordata</taxon>
        <taxon>Cephalochordata</taxon>
        <taxon>Leptocardii</taxon>
        <taxon>Amphioxiformes</taxon>
        <taxon>Branchiostomatidae</taxon>
        <taxon>Branchiostoma</taxon>
    </lineage>
</organism>
<dbReference type="SUPFAM" id="SSF51197">
    <property type="entry name" value="Clavaminate synthase-like"/>
    <property type="match status" value="1"/>
</dbReference>
<keyword evidence="4" id="KW-1185">Reference proteome</keyword>